<dbReference type="InterPro" id="IPR013216">
    <property type="entry name" value="Methyltransf_11"/>
</dbReference>
<dbReference type="GO" id="GO:0008757">
    <property type="term" value="F:S-adenosylmethionine-dependent methyltransferase activity"/>
    <property type="evidence" value="ECO:0007669"/>
    <property type="project" value="InterPro"/>
</dbReference>
<evidence type="ECO:0000313" key="3">
    <source>
        <dbReference type="EMBL" id="CAB3365550.1"/>
    </source>
</evidence>
<dbReference type="SUPFAM" id="SSF53335">
    <property type="entry name" value="S-adenosyl-L-methionine-dependent methyltransferases"/>
    <property type="match status" value="1"/>
</dbReference>
<dbReference type="InterPro" id="IPR052356">
    <property type="entry name" value="Thiol_S-MT"/>
</dbReference>
<reference evidence="3 4" key="1">
    <citation type="submission" date="2020-04" db="EMBL/GenBank/DDBJ databases">
        <authorList>
            <person name="Alioto T."/>
            <person name="Alioto T."/>
            <person name="Gomez Garrido J."/>
        </authorList>
    </citation>
    <scope>NUCLEOTIDE SEQUENCE [LARGE SCALE GENOMIC DNA]</scope>
</reference>
<feature type="domain" description="Methyltransferase type 11" evidence="2">
    <location>
        <begin position="86"/>
        <end position="177"/>
    </location>
</feature>
<dbReference type="AlphaFoldDB" id="A0A8S1CJV0"/>
<protein>
    <recommendedName>
        <fullName evidence="2">Methyltransferase type 11 domain-containing protein</fullName>
    </recommendedName>
</protein>
<keyword evidence="1" id="KW-0812">Transmembrane</keyword>
<keyword evidence="1" id="KW-0472">Membrane</keyword>
<keyword evidence="1" id="KW-1133">Transmembrane helix</keyword>
<keyword evidence="4" id="KW-1185">Reference proteome</keyword>
<dbReference type="InterPro" id="IPR029063">
    <property type="entry name" value="SAM-dependent_MTases_sf"/>
</dbReference>
<proteinExistence type="predicted"/>
<evidence type="ECO:0000313" key="4">
    <source>
        <dbReference type="Proteomes" id="UP000494165"/>
    </source>
</evidence>
<accession>A0A8S1CJV0</accession>
<sequence>MSQLDVQMKGWVSTYGGILLFLFVLFQLTKGYLGRYRDKLFAKGESQFSELYNVPAGPTKAKLFESMQDIRSADWSLKNKGLIRILEIGCGNGANLQYFPKSARLVMVDRNEFYRPLLDENLKKFPHLHLEKMVYCSAEDMRQIASDSVDVVVSTIVLCSIDHVSAVLSEIKRVLAPVEQRARQYRVGKYLNLEILGRKVLLLGARDG</sequence>
<evidence type="ECO:0000259" key="2">
    <source>
        <dbReference type="Pfam" id="PF08241"/>
    </source>
</evidence>
<dbReference type="Gene3D" id="3.40.50.150">
    <property type="entry name" value="Vaccinia Virus protein VP39"/>
    <property type="match status" value="1"/>
</dbReference>
<dbReference type="Pfam" id="PF08241">
    <property type="entry name" value="Methyltransf_11"/>
    <property type="match status" value="1"/>
</dbReference>
<dbReference type="Proteomes" id="UP000494165">
    <property type="component" value="Unassembled WGS sequence"/>
</dbReference>
<dbReference type="CDD" id="cd02440">
    <property type="entry name" value="AdoMet_MTases"/>
    <property type="match status" value="1"/>
</dbReference>
<name>A0A8S1CJV0_9INSE</name>
<dbReference type="EMBL" id="CADEPI010000021">
    <property type="protein sequence ID" value="CAB3365550.1"/>
    <property type="molecule type" value="Genomic_DNA"/>
</dbReference>
<dbReference type="PANTHER" id="PTHR45036:SF1">
    <property type="entry name" value="METHYLTRANSFERASE LIKE 7A"/>
    <property type="match status" value="1"/>
</dbReference>
<feature type="transmembrane region" description="Helical" evidence="1">
    <location>
        <begin position="12"/>
        <end position="33"/>
    </location>
</feature>
<comment type="caution">
    <text evidence="3">The sequence shown here is derived from an EMBL/GenBank/DDBJ whole genome shotgun (WGS) entry which is preliminary data.</text>
</comment>
<evidence type="ECO:0000256" key="1">
    <source>
        <dbReference type="SAM" id="Phobius"/>
    </source>
</evidence>
<gene>
    <name evidence="3" type="ORF">CLODIP_2_CD05536</name>
</gene>
<organism evidence="3 4">
    <name type="scientific">Cloeon dipterum</name>
    <dbReference type="NCBI Taxonomy" id="197152"/>
    <lineage>
        <taxon>Eukaryota</taxon>
        <taxon>Metazoa</taxon>
        <taxon>Ecdysozoa</taxon>
        <taxon>Arthropoda</taxon>
        <taxon>Hexapoda</taxon>
        <taxon>Insecta</taxon>
        <taxon>Pterygota</taxon>
        <taxon>Palaeoptera</taxon>
        <taxon>Ephemeroptera</taxon>
        <taxon>Pisciforma</taxon>
        <taxon>Baetidae</taxon>
        <taxon>Cloeon</taxon>
    </lineage>
</organism>
<dbReference type="OrthoDB" id="416496at2759"/>
<dbReference type="PANTHER" id="PTHR45036">
    <property type="entry name" value="METHYLTRANSFERASE LIKE 7B"/>
    <property type="match status" value="1"/>
</dbReference>